<accession>A0A9P6CPX9</accession>
<dbReference type="EMBL" id="MU150233">
    <property type="protein sequence ID" value="KAF9468459.1"/>
    <property type="molecule type" value="Genomic_DNA"/>
</dbReference>
<evidence type="ECO:0000313" key="2">
    <source>
        <dbReference type="Proteomes" id="UP000807353"/>
    </source>
</evidence>
<evidence type="ECO:0000313" key="1">
    <source>
        <dbReference type="EMBL" id="KAF9468459.1"/>
    </source>
</evidence>
<comment type="caution">
    <text evidence="1">The sequence shown here is derived from an EMBL/GenBank/DDBJ whole genome shotgun (WGS) entry which is preliminary data.</text>
</comment>
<dbReference type="OrthoDB" id="2956751at2759"/>
<gene>
    <name evidence="1" type="ORF">BDZ94DRAFT_1304714</name>
</gene>
<reference evidence="1" key="1">
    <citation type="submission" date="2020-11" db="EMBL/GenBank/DDBJ databases">
        <authorList>
            <consortium name="DOE Joint Genome Institute"/>
            <person name="Ahrendt S."/>
            <person name="Riley R."/>
            <person name="Andreopoulos W."/>
            <person name="Labutti K."/>
            <person name="Pangilinan J."/>
            <person name="Ruiz-Duenas F.J."/>
            <person name="Barrasa J.M."/>
            <person name="Sanchez-Garcia M."/>
            <person name="Camarero S."/>
            <person name="Miyauchi S."/>
            <person name="Serrano A."/>
            <person name="Linde D."/>
            <person name="Babiker R."/>
            <person name="Drula E."/>
            <person name="Ayuso-Fernandez I."/>
            <person name="Pacheco R."/>
            <person name="Padilla G."/>
            <person name="Ferreira P."/>
            <person name="Barriuso J."/>
            <person name="Kellner H."/>
            <person name="Castanera R."/>
            <person name="Alfaro M."/>
            <person name="Ramirez L."/>
            <person name="Pisabarro A.G."/>
            <person name="Kuo A."/>
            <person name="Tritt A."/>
            <person name="Lipzen A."/>
            <person name="He G."/>
            <person name="Yan M."/>
            <person name="Ng V."/>
            <person name="Cullen D."/>
            <person name="Martin F."/>
            <person name="Rosso M.-N."/>
            <person name="Henrissat B."/>
            <person name="Hibbett D."/>
            <person name="Martinez A.T."/>
            <person name="Grigoriev I.V."/>
        </authorList>
    </citation>
    <scope>NUCLEOTIDE SEQUENCE</scope>
    <source>
        <strain evidence="1">CBS 247.69</strain>
    </source>
</reference>
<dbReference type="AlphaFoldDB" id="A0A9P6CPX9"/>
<name>A0A9P6CPX9_9AGAR</name>
<proteinExistence type="predicted"/>
<protein>
    <submittedName>
        <fullName evidence="1">Uncharacterized protein</fullName>
    </submittedName>
</protein>
<organism evidence="1 2">
    <name type="scientific">Collybia nuda</name>
    <dbReference type="NCBI Taxonomy" id="64659"/>
    <lineage>
        <taxon>Eukaryota</taxon>
        <taxon>Fungi</taxon>
        <taxon>Dikarya</taxon>
        <taxon>Basidiomycota</taxon>
        <taxon>Agaricomycotina</taxon>
        <taxon>Agaricomycetes</taxon>
        <taxon>Agaricomycetidae</taxon>
        <taxon>Agaricales</taxon>
        <taxon>Tricholomatineae</taxon>
        <taxon>Clitocybaceae</taxon>
        <taxon>Collybia</taxon>
    </lineage>
</organism>
<dbReference type="Proteomes" id="UP000807353">
    <property type="component" value="Unassembled WGS sequence"/>
</dbReference>
<keyword evidence="2" id="KW-1185">Reference proteome</keyword>
<sequence length="289" mass="32292">MKLAGLVPVAPLTNVFSFNSKHILEIRAYQERDLKFLTLPPIRALVDVTDLHLWRLHATSITRGISGLAKGTVGAIGQTVRSTYLFGHGLLGGVANLTQHTAERLVDPSRVVRTHIKYSNNVNDHLPEAMRAVDANIRLFSEDMGFRTSPQDLYDHTATKGVQIIVGLESRLAAVLSSLVQMNLILTQDNVQEELKIGMDKYRGIIGTLLHGVESHFLKELAERLPLVIKTVADVKAAFETIGANLRLAKESIGHDHTHARHIFAEDVGTVQDTWRYYEARRHTLIYRI</sequence>